<dbReference type="InterPro" id="IPR006336">
    <property type="entry name" value="GCS2"/>
</dbReference>
<name>A0A4Y6U6E2_9PROT</name>
<protein>
    <recommendedName>
        <fullName evidence="4">Glutamate--cysteine ligase</fullName>
        <ecNumber evidence="4">6.3.2.2</ecNumber>
    </recommendedName>
</protein>
<keyword evidence="1 4" id="KW-0436">Ligase</keyword>
<dbReference type="EMBL" id="CP038231">
    <property type="protein sequence ID" value="QDH12912.1"/>
    <property type="molecule type" value="Genomic_DNA"/>
</dbReference>
<accession>A0A4Y6U6E2</accession>
<dbReference type="PANTHER" id="PTHR34378:SF1">
    <property type="entry name" value="GLUTAMATE--CYSTEINE LIGASE, CHLOROPLASTIC"/>
    <property type="match status" value="1"/>
</dbReference>
<dbReference type="SUPFAM" id="SSF55931">
    <property type="entry name" value="Glutamine synthetase/guanido kinase"/>
    <property type="match status" value="1"/>
</dbReference>
<dbReference type="EC" id="6.3.2.2" evidence="4"/>
<comment type="catalytic activity">
    <reaction evidence="4">
        <text>L-cysteine + L-glutamate + ATP = gamma-L-glutamyl-L-cysteine + ADP + phosphate + H(+)</text>
        <dbReference type="Rhea" id="RHEA:13285"/>
        <dbReference type="ChEBI" id="CHEBI:15378"/>
        <dbReference type="ChEBI" id="CHEBI:29985"/>
        <dbReference type="ChEBI" id="CHEBI:30616"/>
        <dbReference type="ChEBI" id="CHEBI:35235"/>
        <dbReference type="ChEBI" id="CHEBI:43474"/>
        <dbReference type="ChEBI" id="CHEBI:58173"/>
        <dbReference type="ChEBI" id="CHEBI:456216"/>
        <dbReference type="EC" id="6.3.2.2"/>
    </reaction>
</comment>
<sequence length="483" mass="53002">MSTPGLSNATPLTSTDQLAGLLAAGSKPKGQWRIGTEHEKFGFVVPGNAARHPNLGAPLPYAAPTYKGWRNAQNPQDPGGIEDVLKGFEATSTESAGWKPAYDQGKVIALSGTGTNKGAAISLEPAGQFELSGAPLRTIHETKAELENHFNQLRPVAASLGLGFSPLGFQPLWRRSELPWMPKSRYAIMRAYMPKVGTMGLDMMQRTCTVQTNLDFGSEADMARKMRVSLALQPLNTALFANSPFQEGRLSGWTSRRALSWLSTDDARSGIVPSFFEDNFSFEAYVQWVLDVPMYFIIREGRYINAAGCSFRAWLAGADQAPLRGHRPTVGDFEDHLTTAFPDVRLKTFLEMRAADAGSPAMMVAHSALWTGLLYDEPTLMAAEALVREQPWHIYSQMRNDVPYFGMDSRLGRSGQQSLRPLAQRVVALAREGLKARGLGEERYLEPLEAIAAGAPTQAECWMELFEGEWGGDVRPLFQASAI</sequence>
<evidence type="ECO:0000313" key="6">
    <source>
        <dbReference type="Proteomes" id="UP000318709"/>
    </source>
</evidence>
<keyword evidence="6" id="KW-1185">Reference proteome</keyword>
<evidence type="ECO:0000256" key="3">
    <source>
        <dbReference type="ARBA" id="ARBA00022840"/>
    </source>
</evidence>
<comment type="similarity">
    <text evidence="4">Belongs to the glutamate--cysteine ligase type 2 family. EgtA subfamily.</text>
</comment>
<dbReference type="OrthoDB" id="9780152at2"/>
<reference evidence="5 6" key="1">
    <citation type="submission" date="2019-03" db="EMBL/GenBank/DDBJ databases">
        <title>The complete genome sequence of Swingsia_sp. F3b2 LMG30590(T).</title>
        <authorList>
            <person name="Chua K.-O."/>
            <person name="Chan K.-G."/>
            <person name="See-Too W.-S."/>
        </authorList>
    </citation>
    <scope>NUCLEOTIDE SEQUENCE [LARGE SCALE GENOMIC DNA]</scope>
    <source>
        <strain evidence="5 6">F3b2</strain>
    </source>
</reference>
<evidence type="ECO:0000256" key="1">
    <source>
        <dbReference type="ARBA" id="ARBA00022598"/>
    </source>
</evidence>
<keyword evidence="2 4" id="KW-0547">Nucleotide-binding</keyword>
<dbReference type="Pfam" id="PF04107">
    <property type="entry name" value="GCS2"/>
    <property type="match status" value="1"/>
</dbReference>
<proteinExistence type="inferred from homology"/>
<dbReference type="PANTHER" id="PTHR34378">
    <property type="entry name" value="GLUTAMATE--CYSTEINE LIGASE, CHLOROPLASTIC"/>
    <property type="match status" value="1"/>
</dbReference>
<dbReference type="RefSeq" id="WP_141442555.1">
    <property type="nucleotide sequence ID" value="NZ_CP038231.1"/>
</dbReference>
<dbReference type="GO" id="GO:0005524">
    <property type="term" value="F:ATP binding"/>
    <property type="evidence" value="ECO:0007669"/>
    <property type="project" value="UniProtKB-UniRule"/>
</dbReference>
<dbReference type="InterPro" id="IPR035434">
    <property type="entry name" value="GCL_bact_plant"/>
</dbReference>
<dbReference type="Proteomes" id="UP000318709">
    <property type="component" value="Chromosome"/>
</dbReference>
<comment type="function">
    <text evidence="4">Catalyzes the synthesis of gamma-glutamylcysteine (gamma-GC).</text>
</comment>
<dbReference type="KEGG" id="swf:E3E12_00390"/>
<keyword evidence="3 4" id="KW-0067">ATP-binding</keyword>
<dbReference type="InterPro" id="IPR014746">
    <property type="entry name" value="Gln_synth/guanido_kin_cat_dom"/>
</dbReference>
<gene>
    <name evidence="5" type="ORF">E3E12_00390</name>
</gene>
<evidence type="ECO:0000256" key="2">
    <source>
        <dbReference type="ARBA" id="ARBA00022741"/>
    </source>
</evidence>
<dbReference type="GO" id="GO:0004357">
    <property type="term" value="F:glutamate-cysteine ligase activity"/>
    <property type="evidence" value="ECO:0007669"/>
    <property type="project" value="UniProtKB-UniRule"/>
</dbReference>
<evidence type="ECO:0000313" key="5">
    <source>
        <dbReference type="EMBL" id="QDH12912.1"/>
    </source>
</evidence>
<organism evidence="5 6">
    <name type="scientific">Formicincola oecophyllae</name>
    <dbReference type="NCBI Taxonomy" id="2558361"/>
    <lineage>
        <taxon>Bacteria</taxon>
        <taxon>Pseudomonadati</taxon>
        <taxon>Pseudomonadota</taxon>
        <taxon>Alphaproteobacteria</taxon>
        <taxon>Acetobacterales</taxon>
        <taxon>Acetobacteraceae</taxon>
        <taxon>Formicincola</taxon>
    </lineage>
</organism>
<dbReference type="Gene3D" id="3.30.590.20">
    <property type="match status" value="1"/>
</dbReference>
<dbReference type="PIRSF" id="PIRSF017901">
    <property type="entry name" value="GCL"/>
    <property type="match status" value="1"/>
</dbReference>
<dbReference type="AlphaFoldDB" id="A0A4Y6U6E2"/>
<evidence type="ECO:0000256" key="4">
    <source>
        <dbReference type="PIRNR" id="PIRNR017901"/>
    </source>
</evidence>
<dbReference type="GO" id="GO:0006750">
    <property type="term" value="P:glutathione biosynthetic process"/>
    <property type="evidence" value="ECO:0007669"/>
    <property type="project" value="UniProtKB-UniRule"/>
</dbReference>